<evidence type="ECO:0000256" key="1">
    <source>
        <dbReference type="SAM" id="Phobius"/>
    </source>
</evidence>
<gene>
    <name evidence="2" type="ORF">JJB09_21975</name>
</gene>
<sequence>MDDEFWKSPGEQEFVGEKSNRIGAVNMALLFGTAAIALSLILTPLLTTDKDRMEASTMGYDDIKTGSIPTEDGKIKRYTIRRSVLQDNPGEVCIIDQDRNRNGC</sequence>
<reference evidence="2" key="1">
    <citation type="submission" date="2021-01" db="EMBL/GenBank/DDBJ databases">
        <title>Rhizobium sp. strain KVB221 16S ribosomal RNA gene Genome sequencing and assembly.</title>
        <authorList>
            <person name="Kang M."/>
        </authorList>
    </citation>
    <scope>NUCLEOTIDE SEQUENCE</scope>
    <source>
        <strain evidence="2">KVB221</strain>
    </source>
</reference>
<feature type="transmembrane region" description="Helical" evidence="1">
    <location>
        <begin position="24"/>
        <end position="46"/>
    </location>
</feature>
<keyword evidence="1" id="KW-0472">Membrane</keyword>
<organism evidence="2 3">
    <name type="scientific">Rhizobium setariae</name>
    <dbReference type="NCBI Taxonomy" id="2801340"/>
    <lineage>
        <taxon>Bacteria</taxon>
        <taxon>Pseudomonadati</taxon>
        <taxon>Pseudomonadota</taxon>
        <taxon>Alphaproteobacteria</taxon>
        <taxon>Hyphomicrobiales</taxon>
        <taxon>Rhizobiaceae</taxon>
        <taxon>Rhizobium/Agrobacterium group</taxon>
        <taxon>Rhizobium</taxon>
    </lineage>
</organism>
<proteinExistence type="predicted"/>
<name>A0A936YVP6_9HYPH</name>
<evidence type="ECO:0000313" key="3">
    <source>
        <dbReference type="Proteomes" id="UP000633219"/>
    </source>
</evidence>
<evidence type="ECO:0000313" key="2">
    <source>
        <dbReference type="EMBL" id="MBL0374686.1"/>
    </source>
</evidence>
<protein>
    <recommendedName>
        <fullName evidence="4">Transmembrane protein</fullName>
    </recommendedName>
</protein>
<dbReference type="EMBL" id="JAEQNC010000015">
    <property type="protein sequence ID" value="MBL0374686.1"/>
    <property type="molecule type" value="Genomic_DNA"/>
</dbReference>
<dbReference type="RefSeq" id="WP_201663236.1">
    <property type="nucleotide sequence ID" value="NZ_JAEQNC010000015.1"/>
</dbReference>
<evidence type="ECO:0008006" key="4">
    <source>
        <dbReference type="Google" id="ProtNLM"/>
    </source>
</evidence>
<dbReference type="AlphaFoldDB" id="A0A936YVP6"/>
<keyword evidence="1" id="KW-1133">Transmembrane helix</keyword>
<dbReference type="Proteomes" id="UP000633219">
    <property type="component" value="Unassembled WGS sequence"/>
</dbReference>
<keyword evidence="3" id="KW-1185">Reference proteome</keyword>
<accession>A0A936YVP6</accession>
<keyword evidence="1" id="KW-0812">Transmembrane</keyword>
<comment type="caution">
    <text evidence="2">The sequence shown here is derived from an EMBL/GenBank/DDBJ whole genome shotgun (WGS) entry which is preliminary data.</text>
</comment>